<dbReference type="Proteomes" id="UP001381693">
    <property type="component" value="Unassembled WGS sequence"/>
</dbReference>
<dbReference type="AlphaFoldDB" id="A0AAN8XHW5"/>
<organism evidence="2 3">
    <name type="scientific">Halocaridina rubra</name>
    <name type="common">Hawaiian red shrimp</name>
    <dbReference type="NCBI Taxonomy" id="373956"/>
    <lineage>
        <taxon>Eukaryota</taxon>
        <taxon>Metazoa</taxon>
        <taxon>Ecdysozoa</taxon>
        <taxon>Arthropoda</taxon>
        <taxon>Crustacea</taxon>
        <taxon>Multicrustacea</taxon>
        <taxon>Malacostraca</taxon>
        <taxon>Eumalacostraca</taxon>
        <taxon>Eucarida</taxon>
        <taxon>Decapoda</taxon>
        <taxon>Pleocyemata</taxon>
        <taxon>Caridea</taxon>
        <taxon>Atyoidea</taxon>
        <taxon>Atyidae</taxon>
        <taxon>Halocaridina</taxon>
    </lineage>
</organism>
<evidence type="ECO:0000313" key="2">
    <source>
        <dbReference type="EMBL" id="KAK7084810.1"/>
    </source>
</evidence>
<gene>
    <name evidence="2" type="ORF">SK128_009932</name>
</gene>
<comment type="caution">
    <text evidence="2">The sequence shown here is derived from an EMBL/GenBank/DDBJ whole genome shotgun (WGS) entry which is preliminary data.</text>
</comment>
<accession>A0AAN8XHW5</accession>
<reference evidence="2 3" key="1">
    <citation type="submission" date="2023-11" db="EMBL/GenBank/DDBJ databases">
        <title>Halocaridina rubra genome assembly.</title>
        <authorList>
            <person name="Smith C."/>
        </authorList>
    </citation>
    <scope>NUCLEOTIDE SEQUENCE [LARGE SCALE GENOMIC DNA]</scope>
    <source>
        <strain evidence="2">EP-1</strain>
        <tissue evidence="2">Whole</tissue>
    </source>
</reference>
<dbReference type="EMBL" id="JAXCGZ010001973">
    <property type="protein sequence ID" value="KAK7084810.1"/>
    <property type="molecule type" value="Genomic_DNA"/>
</dbReference>
<evidence type="ECO:0000256" key="1">
    <source>
        <dbReference type="SAM" id="Coils"/>
    </source>
</evidence>
<keyword evidence="3" id="KW-1185">Reference proteome</keyword>
<protein>
    <submittedName>
        <fullName evidence="2">Uncharacterized protein</fullName>
    </submittedName>
</protein>
<keyword evidence="1" id="KW-0175">Coiled coil</keyword>
<evidence type="ECO:0000313" key="3">
    <source>
        <dbReference type="Proteomes" id="UP001381693"/>
    </source>
</evidence>
<name>A0AAN8XHW5_HALRR</name>
<feature type="coiled-coil region" evidence="1">
    <location>
        <begin position="630"/>
        <end position="664"/>
    </location>
</feature>
<feature type="coiled-coil region" evidence="1">
    <location>
        <begin position="855"/>
        <end position="924"/>
    </location>
</feature>
<proteinExistence type="predicted"/>
<sequence>MNFSLNCVWKAVETMAQSWTHQKHCHCKTRVPKTHGKLEKETKQVRNLANSYKNKKRKFYSDFSDASIHTEQEVGKPPHELGTKADWKQEFKHMQYSDISKCKGGNVILCQPKTERRLDKNVANTLTSGTEGKVDKAVISNNSNIPRIERLEGKLASKLPCEKNKKQVNNLFSCGEKQADLNREAHFHIIGTNDKQEAKISVARKIEKKKEVFFPDQDIKDKRKKGGTLFSTPRIAGKRKQDTKLFEYKKGLNTNYRGEKWKNKSVLTKSILQTSTYINDKCETDVNVGAVITTNSKLPPKKREWMFDHQVTKKQSAKGLLFPKKQEESCTSFNSCSIRKGHSTCNRVLQKSSKKDDIEVERWCQKQDGMTQLEDQAISVKNNSIFYSGTMKGHLKQEKEPKIQNVFNKVQACKKETKIQATSNTNTFEFLTENEVIQGDSVAAENSIEEVKTSGDVAVVQDLSYESMDGEENGKVVIELPLLNGSGLIKSFKEIIHCQNTILKLLKEYNTNLKIKKDQYISIRDSAFEILQMIQSVLMESQNCCSDVDKEFEPRDKNLCNGEDDSQQGYLVCETDVFKYCENDGFHDRKILQKTEMQNDNVKDLKIRNIFLENSLEIIKVEREAIKASFNAVTCEKKILEKTINQLNDEKEKLKQKYDLKQKALLLEEHMHKLTFFLVKDERSQVEQDRKNEKEPLELLMTKGTEKLIENQKERLVPVLEDNQTLRGDSFVKLQTITRELSETEMCKILINKKSVPGKLRRKLKLLGEIKCQNKTLQHMYKQDTKRADKLLMTNQAQKDEVNLKQQEIARYNKEVKQFSVLRKKEDSVIGNLRKSIQIGEEEYFLKSDNMKCLLEQEKKKVKQLLDSNRDIKNDLDLKQQMITCLLKELEKCKNVIIEKESLITNLEKEVSDHKNNLAQIENSGASLKTDNVKAMEIDKIMNSLLKEKHLEAELGPSAFQLTQKEVHLEKHRLSQTLFNKDIVDAELLNKWKTEREISDRQLAEQIEAHHDVMIERELWHNQGDLRGIQDGLHIRENTEYGIRNEIPNKHLQALRNFHYALIEPHDQLRESQSMPNNSANERIERVQQIFTALDHKDKKVASPSSLLLDDHENVLHGVVSGFGSDMKNTMNNQLNCTALENKPHLQRLGVKIGPLHLQQLEEKIDSSFHFGQRCGLASDSKAKSVTVAVEYGTDENGLSADCKENTYQAQISLLQENWDKEKMASHYFCRKLLGEYETSKEHLELVVKLIQHTVDKQLEKRDRLRDVLHLISQHENEL</sequence>